<dbReference type="CDD" id="cd22152">
    <property type="entry name" value="F-box_AtAFR-like"/>
    <property type="match status" value="1"/>
</dbReference>
<dbReference type="Gene3D" id="2.120.10.80">
    <property type="entry name" value="Kelch-type beta propeller"/>
    <property type="match status" value="1"/>
</dbReference>
<dbReference type="InterPro" id="IPR001810">
    <property type="entry name" value="F-box_dom"/>
</dbReference>
<keyword evidence="2" id="KW-0677">Repeat</keyword>
<dbReference type="EMBL" id="SWLB01000056">
    <property type="protein sequence ID" value="KAF3320379.1"/>
    <property type="molecule type" value="Genomic_DNA"/>
</dbReference>
<dbReference type="OrthoDB" id="45365at2759"/>
<dbReference type="PANTHER" id="PTHR46344:SF27">
    <property type="entry name" value="KELCH REPEAT SUPERFAMILY PROTEIN"/>
    <property type="match status" value="1"/>
</dbReference>
<evidence type="ECO:0000313" key="5">
    <source>
        <dbReference type="Proteomes" id="UP000623129"/>
    </source>
</evidence>
<keyword evidence="5" id="KW-1185">Reference proteome</keyword>
<dbReference type="SUPFAM" id="SSF81383">
    <property type="entry name" value="F-box domain"/>
    <property type="match status" value="1"/>
</dbReference>
<dbReference type="Proteomes" id="UP000623129">
    <property type="component" value="Unassembled WGS sequence"/>
</dbReference>
<name>A0A833QE79_9POAL</name>
<evidence type="ECO:0000256" key="2">
    <source>
        <dbReference type="ARBA" id="ARBA00022737"/>
    </source>
</evidence>
<dbReference type="PANTHER" id="PTHR46344">
    <property type="entry name" value="OS02G0202900 PROTEIN"/>
    <property type="match status" value="1"/>
</dbReference>
<dbReference type="AlphaFoldDB" id="A0A833QE79"/>
<protein>
    <submittedName>
        <fullName evidence="4">F-box/kelch-repeat protein</fullName>
    </submittedName>
</protein>
<evidence type="ECO:0000256" key="1">
    <source>
        <dbReference type="ARBA" id="ARBA00022441"/>
    </source>
</evidence>
<dbReference type="Pfam" id="PF01344">
    <property type="entry name" value="Kelch_1"/>
    <property type="match status" value="2"/>
</dbReference>
<dbReference type="SUPFAM" id="SSF117281">
    <property type="entry name" value="Kelch motif"/>
    <property type="match status" value="1"/>
</dbReference>
<keyword evidence="1" id="KW-0880">Kelch repeat</keyword>
<gene>
    <name evidence="4" type="ORF">FCM35_KLT22019</name>
</gene>
<feature type="domain" description="F-box" evidence="3">
    <location>
        <begin position="47"/>
        <end position="93"/>
    </location>
</feature>
<dbReference type="InterPro" id="IPR015915">
    <property type="entry name" value="Kelch-typ_b-propeller"/>
</dbReference>
<evidence type="ECO:0000259" key="3">
    <source>
        <dbReference type="PROSITE" id="PS50181"/>
    </source>
</evidence>
<dbReference type="SMART" id="SM00256">
    <property type="entry name" value="FBOX"/>
    <property type="match status" value="1"/>
</dbReference>
<reference evidence="4" key="1">
    <citation type="submission" date="2020-01" db="EMBL/GenBank/DDBJ databases">
        <title>Genome sequence of Kobresia littledalei, the first chromosome-level genome in the family Cyperaceae.</title>
        <authorList>
            <person name="Qu G."/>
        </authorList>
    </citation>
    <scope>NUCLEOTIDE SEQUENCE</scope>
    <source>
        <strain evidence="4">C.B.Clarke</strain>
        <tissue evidence="4">Leaf</tissue>
    </source>
</reference>
<dbReference type="InterPro" id="IPR036047">
    <property type="entry name" value="F-box-like_dom_sf"/>
</dbReference>
<dbReference type="InterPro" id="IPR006652">
    <property type="entry name" value="Kelch_1"/>
</dbReference>
<accession>A0A833QE79</accession>
<dbReference type="Pfam" id="PF00646">
    <property type="entry name" value="F-box"/>
    <property type="match status" value="1"/>
</dbReference>
<comment type="caution">
    <text evidence="4">The sequence shown here is derived from an EMBL/GenBank/DDBJ whole genome shotgun (WGS) entry which is preliminary data.</text>
</comment>
<dbReference type="SMART" id="SM00612">
    <property type="entry name" value="Kelch"/>
    <property type="match status" value="2"/>
</dbReference>
<dbReference type="PROSITE" id="PS50181">
    <property type="entry name" value="FBOX"/>
    <property type="match status" value="1"/>
</dbReference>
<sequence length="463" mass="51123">MGGLWSQPNNKNQAWEQCNSSSVDTSKRLRMTSPQSCSLQISFDTDTSLIPALPDEISLQILARMPRSYYLTLKAVSQSWRNAVTDCEIYRLRKELGTTEEWLYVLTKGYDNKLSWHALDPINSIWQKLPPMPNIVQEEEFKRGLPGLMTTLIRNFLGKKDAAERMPYCGCAIGVANGCLYVLGGFSKASALKSVLRYNPCTNSWNEVCSMSIGRAFCKTSLLNNKLYVVGGVSRGTTGTGGLTPLRSAEVYNPDTDMWTEVPSMPFSKAQALPAAFLVELLKPIAIGMTTYRGKLCVPQSLYSWPFFVDVGGEVFDPVTNSWAEMPAGMGEGWPARQASSKLSTVVNGELYALDPSTSSDNSKIKIYDHHEDAWKVVTEKVPFRDCTDTEAPYLLTGFLGKLHVVAKDVNNDVKVFQMNLQLSGTDSYLSGTSGENEVDIWEVISATKITGAELVSCQVLSI</sequence>
<proteinExistence type="predicted"/>
<organism evidence="4 5">
    <name type="scientific">Carex littledalei</name>
    <dbReference type="NCBI Taxonomy" id="544730"/>
    <lineage>
        <taxon>Eukaryota</taxon>
        <taxon>Viridiplantae</taxon>
        <taxon>Streptophyta</taxon>
        <taxon>Embryophyta</taxon>
        <taxon>Tracheophyta</taxon>
        <taxon>Spermatophyta</taxon>
        <taxon>Magnoliopsida</taxon>
        <taxon>Liliopsida</taxon>
        <taxon>Poales</taxon>
        <taxon>Cyperaceae</taxon>
        <taxon>Cyperoideae</taxon>
        <taxon>Cariceae</taxon>
        <taxon>Carex</taxon>
        <taxon>Carex subgen. Euthyceras</taxon>
    </lineage>
</organism>
<evidence type="ECO:0000313" key="4">
    <source>
        <dbReference type="EMBL" id="KAF3320379.1"/>
    </source>
</evidence>